<dbReference type="AlphaFoldDB" id="A0A3R7A1X1"/>
<dbReference type="EMBL" id="QUTG01005311">
    <property type="protein sequence ID" value="RHY85871.1"/>
    <property type="molecule type" value="Genomic_DNA"/>
</dbReference>
<dbReference type="Proteomes" id="UP000285712">
    <property type="component" value="Unassembled WGS sequence"/>
</dbReference>
<dbReference type="SUPFAM" id="SSF100934">
    <property type="entry name" value="Heat shock protein 70kD (HSP70), C-terminal subdomain"/>
    <property type="match status" value="1"/>
</dbReference>
<dbReference type="VEuPathDB" id="FungiDB:H257_16775"/>
<reference evidence="3 4" key="1">
    <citation type="submission" date="2018-08" db="EMBL/GenBank/DDBJ databases">
        <title>Aphanomyces genome sequencing and annotation.</title>
        <authorList>
            <person name="Minardi D."/>
            <person name="Oidtmann B."/>
            <person name="Van Der Giezen M."/>
            <person name="Studholme D.J."/>
        </authorList>
    </citation>
    <scope>NUCLEOTIDE SEQUENCE [LARGE SCALE GENOMIC DNA]</scope>
    <source>
        <strain evidence="2 3">Da</strain>
        <strain evidence="1 4">Sv</strain>
    </source>
</reference>
<proteinExistence type="predicted"/>
<evidence type="ECO:0000313" key="3">
    <source>
        <dbReference type="Proteomes" id="UP000285430"/>
    </source>
</evidence>
<gene>
    <name evidence="1" type="ORF">DYB35_014138</name>
    <name evidence="2" type="ORF">DYB37_014086</name>
</gene>
<organism evidence="2 3">
    <name type="scientific">Aphanomyces astaci</name>
    <name type="common">Crayfish plague agent</name>
    <dbReference type="NCBI Taxonomy" id="112090"/>
    <lineage>
        <taxon>Eukaryota</taxon>
        <taxon>Sar</taxon>
        <taxon>Stramenopiles</taxon>
        <taxon>Oomycota</taxon>
        <taxon>Saprolegniomycetes</taxon>
        <taxon>Saprolegniales</taxon>
        <taxon>Verrucalvaceae</taxon>
        <taxon>Aphanomyces</taxon>
    </lineage>
</organism>
<dbReference type="Gene3D" id="1.20.1270.10">
    <property type="match status" value="1"/>
</dbReference>
<dbReference type="EMBL" id="QUTH01005551">
    <property type="protein sequence ID" value="RHZ09409.1"/>
    <property type="molecule type" value="Genomic_DNA"/>
</dbReference>
<name>A0A3R7A1X1_APHAT</name>
<sequence>MPRGVPHVDVTFDIDGVRSQQVAHRSEERARKLRAYNLRNPLNDEKLQGKFCEADKKVVEVTVETINWLDANQSAEKEEYEAKQKELEGDPIMQKLFPTLAPPVRKAPRLKIKRHASIV</sequence>
<dbReference type="InterPro" id="IPR029048">
    <property type="entry name" value="HSP70_C_sf"/>
</dbReference>
<evidence type="ECO:0000313" key="1">
    <source>
        <dbReference type="EMBL" id="RHY85871.1"/>
    </source>
</evidence>
<protein>
    <submittedName>
        <fullName evidence="2">Uncharacterized protein</fullName>
    </submittedName>
</protein>
<evidence type="ECO:0000313" key="4">
    <source>
        <dbReference type="Proteomes" id="UP000285712"/>
    </source>
</evidence>
<comment type="caution">
    <text evidence="2">The sequence shown here is derived from an EMBL/GenBank/DDBJ whole genome shotgun (WGS) entry which is preliminary data.</text>
</comment>
<dbReference type="Proteomes" id="UP000285430">
    <property type="component" value="Unassembled WGS sequence"/>
</dbReference>
<evidence type="ECO:0000313" key="2">
    <source>
        <dbReference type="EMBL" id="RHZ09409.1"/>
    </source>
</evidence>
<accession>A0A3R7A1X1</accession>